<comment type="subunit">
    <text evidence="4">Homodimer.</text>
</comment>
<accession>A0A3G8LFZ4</accession>
<dbReference type="Proteomes" id="UP000275883">
    <property type="component" value="Chromosome"/>
</dbReference>
<comment type="cofactor">
    <cofactor evidence="3">
        <name>Fe(2+)</name>
        <dbReference type="ChEBI" id="CHEBI:29033"/>
    </cofactor>
</comment>
<dbReference type="EMBL" id="CP034044">
    <property type="protein sequence ID" value="AZG68556.1"/>
    <property type="molecule type" value="Genomic_DNA"/>
</dbReference>
<keyword evidence="12" id="KW-1185">Reference proteome</keyword>
<evidence type="ECO:0000313" key="12">
    <source>
        <dbReference type="Proteomes" id="UP000275883"/>
    </source>
</evidence>
<dbReference type="OrthoDB" id="1645589at2"/>
<evidence type="ECO:0000256" key="4">
    <source>
        <dbReference type="ARBA" id="ARBA00011738"/>
    </source>
</evidence>
<dbReference type="GO" id="GO:1901135">
    <property type="term" value="P:carbohydrate derivative metabolic process"/>
    <property type="evidence" value="ECO:0007669"/>
    <property type="project" value="UniProtKB-ARBA"/>
</dbReference>
<evidence type="ECO:0000256" key="7">
    <source>
        <dbReference type="ARBA" id="ARBA00023004"/>
    </source>
</evidence>
<evidence type="ECO:0000256" key="10">
    <source>
        <dbReference type="ARBA" id="ARBA00023277"/>
    </source>
</evidence>
<evidence type="ECO:0000256" key="9">
    <source>
        <dbReference type="ARBA" id="ARBA00023235"/>
    </source>
</evidence>
<evidence type="ECO:0000256" key="3">
    <source>
        <dbReference type="ARBA" id="ARBA00001954"/>
    </source>
</evidence>
<keyword evidence="8" id="KW-0464">Manganese</keyword>
<keyword evidence="10" id="KW-0119">Carbohydrate metabolism</keyword>
<dbReference type="RefSeq" id="WP_124724251.1">
    <property type="nucleotide sequence ID" value="NZ_CP034044.1"/>
</dbReference>
<name>A0A3G8LFZ4_9MOLU</name>
<reference evidence="11 12" key="1">
    <citation type="submission" date="2018-11" db="EMBL/GenBank/DDBJ databases">
        <title>Genome sequence of Mycoplasma struthionis sp. nov.</title>
        <authorList>
            <person name="Spergser J."/>
        </authorList>
    </citation>
    <scope>NUCLEOTIDE SEQUENCE [LARGE SCALE GENOMIC DNA]</scope>
    <source>
        <strain evidence="11 12">237IA</strain>
    </source>
</reference>
<dbReference type="CDD" id="cd00429">
    <property type="entry name" value="RPE"/>
    <property type="match status" value="1"/>
</dbReference>
<dbReference type="GO" id="GO:0046496">
    <property type="term" value="P:nicotinamide nucleotide metabolic process"/>
    <property type="evidence" value="ECO:0007669"/>
    <property type="project" value="UniProtKB-ARBA"/>
</dbReference>
<keyword evidence="6" id="KW-0862">Zinc</keyword>
<dbReference type="NCBIfam" id="NF004076">
    <property type="entry name" value="PRK05581.1-4"/>
    <property type="match status" value="1"/>
</dbReference>
<dbReference type="KEGG" id="mstr:EGN60_01030"/>
<dbReference type="SUPFAM" id="SSF51366">
    <property type="entry name" value="Ribulose-phoshate binding barrel"/>
    <property type="match status" value="1"/>
</dbReference>
<dbReference type="GO" id="GO:0005975">
    <property type="term" value="P:carbohydrate metabolic process"/>
    <property type="evidence" value="ECO:0007669"/>
    <property type="project" value="InterPro"/>
</dbReference>
<gene>
    <name evidence="11" type="ORF">EGN60_01030</name>
</gene>
<evidence type="ECO:0000256" key="6">
    <source>
        <dbReference type="ARBA" id="ARBA00022833"/>
    </source>
</evidence>
<comment type="cofactor">
    <cofactor evidence="1">
        <name>Mn(2+)</name>
        <dbReference type="ChEBI" id="CHEBI:29035"/>
    </cofactor>
</comment>
<dbReference type="InterPro" id="IPR013785">
    <property type="entry name" value="Aldolase_TIM"/>
</dbReference>
<evidence type="ECO:0000313" key="11">
    <source>
        <dbReference type="EMBL" id="AZG68556.1"/>
    </source>
</evidence>
<dbReference type="InterPro" id="IPR011060">
    <property type="entry name" value="RibuloseP-bd_barrel"/>
</dbReference>
<dbReference type="GO" id="GO:0016857">
    <property type="term" value="F:racemase and epimerase activity, acting on carbohydrates and derivatives"/>
    <property type="evidence" value="ECO:0007669"/>
    <property type="project" value="InterPro"/>
</dbReference>
<dbReference type="Gene3D" id="3.20.20.70">
    <property type="entry name" value="Aldolase class I"/>
    <property type="match status" value="1"/>
</dbReference>
<dbReference type="PANTHER" id="PTHR11749">
    <property type="entry name" value="RIBULOSE-5-PHOSPHATE-3-EPIMERASE"/>
    <property type="match status" value="1"/>
</dbReference>
<protein>
    <submittedName>
        <fullName evidence="11">Ribulose-phosphate 3-epimerase</fullName>
    </submittedName>
</protein>
<evidence type="ECO:0000256" key="1">
    <source>
        <dbReference type="ARBA" id="ARBA00001936"/>
    </source>
</evidence>
<dbReference type="GO" id="GO:0006163">
    <property type="term" value="P:purine nucleotide metabolic process"/>
    <property type="evidence" value="ECO:0007669"/>
    <property type="project" value="UniProtKB-ARBA"/>
</dbReference>
<comment type="cofactor">
    <cofactor evidence="2">
        <name>Zn(2+)</name>
        <dbReference type="ChEBI" id="CHEBI:29105"/>
    </cofactor>
</comment>
<dbReference type="FunFam" id="3.20.20.70:FF:000191">
    <property type="entry name" value="ribulose-phosphate 3-epimerase isoform X2"/>
    <property type="match status" value="1"/>
</dbReference>
<dbReference type="Pfam" id="PF00834">
    <property type="entry name" value="Ribul_P_3_epim"/>
    <property type="match status" value="1"/>
</dbReference>
<keyword evidence="9" id="KW-0413">Isomerase</keyword>
<dbReference type="PROSITE" id="PS01086">
    <property type="entry name" value="RIBUL_P_3_EPIMER_2"/>
    <property type="match status" value="1"/>
</dbReference>
<dbReference type="PROSITE" id="PS01085">
    <property type="entry name" value="RIBUL_P_3_EPIMER_1"/>
    <property type="match status" value="1"/>
</dbReference>
<dbReference type="InterPro" id="IPR000056">
    <property type="entry name" value="Ribul_P_3_epim-like"/>
</dbReference>
<dbReference type="GO" id="GO:0046872">
    <property type="term" value="F:metal ion binding"/>
    <property type="evidence" value="ECO:0007669"/>
    <property type="project" value="UniProtKB-KW"/>
</dbReference>
<proteinExistence type="predicted"/>
<keyword evidence="7" id="KW-0408">Iron</keyword>
<organism evidence="11 12">
    <name type="scientific">Mycoplasma struthionis</name>
    <dbReference type="NCBI Taxonomy" id="538220"/>
    <lineage>
        <taxon>Bacteria</taxon>
        <taxon>Bacillati</taxon>
        <taxon>Mycoplasmatota</taxon>
        <taxon>Mollicutes</taxon>
        <taxon>Mycoplasmataceae</taxon>
        <taxon>Mycoplasma</taxon>
    </lineage>
</organism>
<keyword evidence="5" id="KW-0479">Metal-binding</keyword>
<dbReference type="GO" id="GO:0006091">
    <property type="term" value="P:generation of precursor metabolites and energy"/>
    <property type="evidence" value="ECO:0007669"/>
    <property type="project" value="UniProtKB-ARBA"/>
</dbReference>
<evidence type="ECO:0000256" key="8">
    <source>
        <dbReference type="ARBA" id="ARBA00023211"/>
    </source>
</evidence>
<evidence type="ECO:0000256" key="5">
    <source>
        <dbReference type="ARBA" id="ARBA00022723"/>
    </source>
</evidence>
<dbReference type="AlphaFoldDB" id="A0A3G8LFZ4"/>
<sequence>MRKISPSILDVPRENVVEYVNTLMDYGIENVHYDIMDGKFVPNVALQYEHLKVIRENCPQHIMDGHFMVEDVFGYYDQFKDVCDILTFHYEALKEGDLEKLIRLVKKDNKKLGISLKPKTPVDVIKPYIDDLSLVLVMSVEPGFGGQKFMPEALEKIAKLKEIVKDKDIIIQVDGGVNNLTIKDAFNAGVTLAVVGSYLVKNLSLETVKDLLK</sequence>
<evidence type="ECO:0000256" key="2">
    <source>
        <dbReference type="ARBA" id="ARBA00001947"/>
    </source>
</evidence>